<gene>
    <name evidence="1" type="ORF">HNQ44_003050</name>
</gene>
<dbReference type="Proteomes" id="UP000525923">
    <property type="component" value="Unassembled WGS sequence"/>
</dbReference>
<proteinExistence type="predicted"/>
<comment type="caution">
    <text evidence="1">The sequence shown here is derived from an EMBL/GenBank/DDBJ whole genome shotgun (WGS) entry which is preliminary data.</text>
</comment>
<dbReference type="OrthoDB" id="2877693at2"/>
<keyword evidence="2" id="KW-1185">Reference proteome</keyword>
<name>A0A7W8FVE9_9BACL</name>
<dbReference type="RefSeq" id="WP_135504856.1">
    <property type="nucleotide sequence ID" value="NZ_JACHHE010000010.1"/>
</dbReference>
<evidence type="ECO:0000313" key="2">
    <source>
        <dbReference type="Proteomes" id="UP000525923"/>
    </source>
</evidence>
<sequence>MWILAASLCANVYLVAEKYWLSLSTPNENDDVIIGEMTQMMLETDEYQRLAGKETVYSITAGVDRSKGGSEPYNYVVVVKTDKQAYLFSCSDGTCSDVDMIGTMYSDYAEGKTKLPLKE</sequence>
<protein>
    <submittedName>
        <fullName evidence="1">Uncharacterized protein</fullName>
    </submittedName>
</protein>
<dbReference type="AlphaFoldDB" id="A0A7W8FVE9"/>
<reference evidence="1 2" key="1">
    <citation type="submission" date="2020-08" db="EMBL/GenBank/DDBJ databases">
        <title>Genomic Encyclopedia of Type Strains, Phase IV (KMG-IV): sequencing the most valuable type-strain genomes for metagenomic binning, comparative biology and taxonomic classification.</title>
        <authorList>
            <person name="Goeker M."/>
        </authorList>
    </citation>
    <scope>NUCLEOTIDE SEQUENCE [LARGE SCALE GENOMIC DNA]</scope>
    <source>
        <strain evidence="1 2">DSM 15895</strain>
    </source>
</reference>
<dbReference type="EMBL" id="JACHHE010000010">
    <property type="protein sequence ID" value="MBB5181585.1"/>
    <property type="molecule type" value="Genomic_DNA"/>
</dbReference>
<evidence type="ECO:0000313" key="1">
    <source>
        <dbReference type="EMBL" id="MBB5181585.1"/>
    </source>
</evidence>
<organism evidence="1 2">
    <name type="scientific">Planococcus koreensis</name>
    <dbReference type="NCBI Taxonomy" id="112331"/>
    <lineage>
        <taxon>Bacteria</taxon>
        <taxon>Bacillati</taxon>
        <taxon>Bacillota</taxon>
        <taxon>Bacilli</taxon>
        <taxon>Bacillales</taxon>
        <taxon>Caryophanaceae</taxon>
        <taxon>Planococcus</taxon>
    </lineage>
</organism>
<accession>A0A7W8FVE9</accession>